<keyword evidence="1" id="KW-0812">Transmembrane</keyword>
<feature type="transmembrane region" description="Helical" evidence="1">
    <location>
        <begin position="29"/>
        <end position="49"/>
    </location>
</feature>
<keyword evidence="1" id="KW-0472">Membrane</keyword>
<accession>A0A8J7MHI1</accession>
<comment type="caution">
    <text evidence="2">The sequence shown here is derived from an EMBL/GenBank/DDBJ whole genome shotgun (WGS) entry which is preliminary data.</text>
</comment>
<evidence type="ECO:0000313" key="3">
    <source>
        <dbReference type="Proteomes" id="UP000624703"/>
    </source>
</evidence>
<keyword evidence="3" id="KW-1185">Reference proteome</keyword>
<dbReference type="RefSeq" id="WP_200312837.1">
    <property type="nucleotide sequence ID" value="NZ_JAENIM010000047.1"/>
</dbReference>
<proteinExistence type="predicted"/>
<reference evidence="2" key="1">
    <citation type="submission" date="2021-01" db="EMBL/GenBank/DDBJ databases">
        <title>Modified the classification status of verrucomicrobia.</title>
        <authorList>
            <person name="Feng X."/>
        </authorList>
    </citation>
    <scope>NUCLEOTIDE SEQUENCE</scope>
    <source>
        <strain evidence="2">_KCTC 22039</strain>
    </source>
</reference>
<dbReference type="AlphaFoldDB" id="A0A8J7MHI1"/>
<dbReference type="Proteomes" id="UP000624703">
    <property type="component" value="Unassembled WGS sequence"/>
</dbReference>
<gene>
    <name evidence="2" type="ORF">JIN82_16830</name>
</gene>
<protein>
    <submittedName>
        <fullName evidence="2">Uncharacterized protein</fullName>
    </submittedName>
</protein>
<evidence type="ECO:0000256" key="1">
    <source>
        <dbReference type="SAM" id="Phobius"/>
    </source>
</evidence>
<organism evidence="2 3">
    <name type="scientific">Persicirhabdus sediminis</name>
    <dbReference type="NCBI Taxonomy" id="454144"/>
    <lineage>
        <taxon>Bacteria</taxon>
        <taxon>Pseudomonadati</taxon>
        <taxon>Verrucomicrobiota</taxon>
        <taxon>Verrucomicrobiia</taxon>
        <taxon>Verrucomicrobiales</taxon>
        <taxon>Verrucomicrobiaceae</taxon>
        <taxon>Persicirhabdus</taxon>
    </lineage>
</organism>
<keyword evidence="1" id="KW-1133">Transmembrane helix</keyword>
<evidence type="ECO:0000313" key="2">
    <source>
        <dbReference type="EMBL" id="MBK1792832.1"/>
    </source>
</evidence>
<name>A0A8J7MHI1_9BACT</name>
<sequence>MGYFRKKKAKRDCSAGLVFPWRRVPGNKLGVIGAFSITTFLFVFLATAVKIDIRQPFSVPNRSGEILILGERDPIAATLLQRAENLSPFPIRWDPASDPDTWERIRSQQALATTQSDLIYHGNLQPLPDFRLKPTLSNVYRKGQRPMPELDASWKNSPPASANEPLQIAAKLSVSKELTARLQDSTIQLSGAIPREWYGLSFNYLISINANGDVVNFLPIDSSIPDATDKNASRAQSALNLWIQALKFTSQPAEKSTSQPTFGTLNVELVASQP</sequence>
<dbReference type="EMBL" id="JAENIM010000047">
    <property type="protein sequence ID" value="MBK1792832.1"/>
    <property type="molecule type" value="Genomic_DNA"/>
</dbReference>